<evidence type="ECO:0000313" key="2">
    <source>
        <dbReference type="EMBL" id="AOV59703.1"/>
    </source>
</evidence>
<organism evidence="2 3">
    <name type="scientific">Synechococcus phage S-CAM4</name>
    <dbReference type="NCBI Taxonomy" id="1883367"/>
    <lineage>
        <taxon>Viruses</taxon>
        <taxon>Duplodnaviria</taxon>
        <taxon>Heunggongvirae</taxon>
        <taxon>Uroviricota</taxon>
        <taxon>Caudoviricetes</taxon>
        <taxon>Pantevenvirales</taxon>
        <taxon>Kyanoviridae</taxon>
        <taxon>Potamoivirus</taxon>
        <taxon>Potamoivirus cam4</taxon>
    </lineage>
</organism>
<evidence type="ECO:0000256" key="1">
    <source>
        <dbReference type="SAM" id="MobiDB-lite"/>
    </source>
</evidence>
<feature type="region of interest" description="Disordered" evidence="1">
    <location>
        <begin position="1"/>
        <end position="36"/>
    </location>
</feature>
<protein>
    <submittedName>
        <fullName evidence="2">Baseplate tail tube cap</fullName>
    </submittedName>
</protein>
<accession>A0A1D8KM14</accession>
<name>A0A1D8KM14_9CAUD</name>
<dbReference type="EMBL" id="KU686202">
    <property type="protein sequence ID" value="AOV59703.1"/>
    <property type="molecule type" value="Genomic_DNA"/>
</dbReference>
<evidence type="ECO:0000313" key="3">
    <source>
        <dbReference type="Proteomes" id="UP000240822"/>
    </source>
</evidence>
<gene>
    <name evidence="2" type="ORF">N231010_004</name>
</gene>
<reference evidence="2 3" key="1">
    <citation type="journal article" date="2016" name="Virology">
        <title>The genomic content and context of auxiliary metabolic genes in marine cyanomyoviruses.</title>
        <authorList>
            <person name="Crummett L.T."/>
            <person name="Puxty R.J."/>
            <person name="Weihe C."/>
            <person name="Marston M.F."/>
            <person name="Martiny J.B."/>
        </authorList>
    </citation>
    <scope>NUCLEOTIDE SEQUENCE [LARGE SCALE GENOMIC DNA]</scope>
    <source>
        <strain evidence="2">1010NB23</strain>
    </source>
</reference>
<dbReference type="Proteomes" id="UP000240822">
    <property type="component" value="Segment"/>
</dbReference>
<sequence>MSNFLGGPIGGSADTPLVYNPPTEPGNEGDIKSTASGNINGKPVVTFYKFTNGKWERLKDGDAAAEQAIAANLAKLGAIPEASLPPAGSGSLRYPNKDINENGDYVLFKFKKYQAPFGKRNKINVEGGNGKVFDYNQSNEYVSAGDLYKTIIMYMPEDVSTGFKANWGGKAFSNIGAGILRGAGSETIGGKLKSLAEGAGNTFDNLLPKGGGAAIQKAITKITGDNITTNDIFSSISGTVLNPNVELLFDSIDMRNFNLKFKLVPRNSDESAIINEICKIFKMCTLPGRNPGKVFGFENKGTANDFIAVPNLCQVSFMRGPKEHQALPRYKMCAITNVDVNYTPDGAYATYADTKNPGQPVAIELSIGFQETKLVFSEEIANNSVR</sequence>
<proteinExistence type="predicted"/>